<accession>A0A3B0XBN5</accession>
<evidence type="ECO:0000313" key="2">
    <source>
        <dbReference type="EMBL" id="VAW53404.1"/>
    </source>
</evidence>
<reference evidence="2" key="1">
    <citation type="submission" date="2018-06" db="EMBL/GenBank/DDBJ databases">
        <authorList>
            <person name="Zhirakovskaya E."/>
        </authorList>
    </citation>
    <scope>NUCLEOTIDE SEQUENCE</scope>
</reference>
<dbReference type="AlphaFoldDB" id="A0A3B0XBN5"/>
<evidence type="ECO:0000259" key="1">
    <source>
        <dbReference type="Pfam" id="PF13581"/>
    </source>
</evidence>
<name>A0A3B0XBN5_9ZZZZ</name>
<dbReference type="Gene3D" id="3.30.565.10">
    <property type="entry name" value="Histidine kinase-like ATPase, C-terminal domain"/>
    <property type="match status" value="1"/>
</dbReference>
<proteinExistence type="predicted"/>
<feature type="domain" description="Histidine kinase/HSP90-like ATPase" evidence="1">
    <location>
        <begin position="17"/>
        <end position="132"/>
    </location>
</feature>
<gene>
    <name evidence="2" type="ORF">MNBD_GAMMA05-349</name>
</gene>
<dbReference type="Pfam" id="PF13581">
    <property type="entry name" value="HATPase_c_2"/>
    <property type="match status" value="1"/>
</dbReference>
<dbReference type="CDD" id="cd16936">
    <property type="entry name" value="HATPase_RsbW-like"/>
    <property type="match status" value="1"/>
</dbReference>
<protein>
    <recommendedName>
        <fullName evidence="1">Histidine kinase/HSP90-like ATPase domain-containing protein</fullName>
    </recommendedName>
</protein>
<dbReference type="EMBL" id="UOFE01000034">
    <property type="protein sequence ID" value="VAW53404.1"/>
    <property type="molecule type" value="Genomic_DNA"/>
</dbReference>
<dbReference type="SUPFAM" id="SSF55874">
    <property type="entry name" value="ATPase domain of HSP90 chaperone/DNA topoisomerase II/histidine kinase"/>
    <property type="match status" value="1"/>
</dbReference>
<dbReference type="InterPro" id="IPR036890">
    <property type="entry name" value="HATPase_C_sf"/>
</dbReference>
<dbReference type="InterPro" id="IPR003594">
    <property type="entry name" value="HATPase_dom"/>
</dbReference>
<organism evidence="2">
    <name type="scientific">hydrothermal vent metagenome</name>
    <dbReference type="NCBI Taxonomy" id="652676"/>
    <lineage>
        <taxon>unclassified sequences</taxon>
        <taxon>metagenomes</taxon>
        <taxon>ecological metagenomes</taxon>
    </lineage>
</organism>
<sequence length="142" mass="16230">MNKQKIIIDNSSADSDALTKFIGSYTSAQNIPEILLKDLRLVSEEIFINIVNYAYPENETHKITIELWHTENSINITFIDTGRAFNPLVGCTPSIETDDHCEGGMGIHLIKSLTDNQKYNRINERNIFTITKHYTIQNITKE</sequence>